<reference evidence="2" key="1">
    <citation type="submission" date="2023-09" db="EMBL/GenBank/DDBJ databases">
        <title>30 novel species of actinomycetes from the DSMZ collection.</title>
        <authorList>
            <person name="Nouioui I."/>
        </authorList>
    </citation>
    <scope>NUCLEOTIDE SEQUENCE</scope>
    <source>
        <strain evidence="2">DSM 115977</strain>
    </source>
</reference>
<dbReference type="SMART" id="SM00642">
    <property type="entry name" value="Aamy"/>
    <property type="match status" value="1"/>
</dbReference>
<dbReference type="Gene3D" id="1.10.10.470">
    <property type="entry name" value="Maltooligosyl trehalose synthase, domain 4"/>
    <property type="match status" value="1"/>
</dbReference>
<dbReference type="RefSeq" id="WP_311413392.1">
    <property type="nucleotide sequence ID" value="NZ_JAVRFL010000026.1"/>
</dbReference>
<sequence length="773" mass="83630">MAAPTSTYRLQFGPHLGLSEAVALTDYLVDLGVGALYASPLLAAAPGSTHGYDLVDPTRTDPGRGGERARLALARRLAEAGLGFVVDVVCNHMGVADAAANPWWWDVLRHGPESRYARFFDVDWSAGPLLLPVLGDDGDGGVAAEGELKLADDSLVYHEHRFPLAPGSGHGTVAQVHGRQHYRLVSWRRGVADLTYRRFFNIDTLACLRTEDPEVFGALHAETLRWVREGQVTGLRVDHPDGLADPSGYLRRLRAAAPGAWIVVEKVLGAGEELPAGWPVDGTTGYDALAEISGVFVAPAGRQRLTEAAGLTGTALADVVREAREQVVATMLVAEARRVEALVAALLPRCPAAERADAVRALLVEFPVYRSYLPQHRWALDEAVERAARRRPALRGILTAVRDEMVARPTGPLAVRVQQATGPVMAKGVEDTAIYRHNSLVAVNEVGVDPGRFGVSPGELHATNAAREAGWPATMTTLSTHDTKRSEDVRARLAVLSELPEAYAERFRRWSARQPLGDPLLEPLAWQTLLGAWPIGPERLSAYLLKVARETRVRTNWHDPDLAYEDGVTSWPARVLADATLTAEVRAFVDRIAPPGWSNSLGQKLLQLAGPGVPDVYQGTELWDYSLVDPDNRRPVDFAARRRLLAEIDAGRTPRVDDTGAAKLLVTSRVLRLRRDSPGLFRGYRPVRAEGGAAEHLIGFSRGGDDGVVALATRLPVGLAERGGWADTVVPLPGDAGGWVDVFTGAPVRSPAPRVEDLFGRLPVALLVKKRGS</sequence>
<organism evidence="2 3">
    <name type="scientific">Micromonospora reichwaldensis</name>
    <dbReference type="NCBI Taxonomy" id="3075516"/>
    <lineage>
        <taxon>Bacteria</taxon>
        <taxon>Bacillati</taxon>
        <taxon>Actinomycetota</taxon>
        <taxon>Actinomycetes</taxon>
        <taxon>Micromonosporales</taxon>
        <taxon>Micromonosporaceae</taxon>
        <taxon>Micromonospora</taxon>
    </lineage>
</organism>
<comment type="caution">
    <text evidence="2">The sequence shown here is derived from an EMBL/GenBank/DDBJ whole genome shotgun (WGS) entry which is preliminary data.</text>
</comment>
<dbReference type="InterPro" id="IPR012767">
    <property type="entry name" value="Trehalose_TreY"/>
</dbReference>
<evidence type="ECO:0000313" key="3">
    <source>
        <dbReference type="Proteomes" id="UP001180973"/>
    </source>
</evidence>
<dbReference type="InterPro" id="IPR006047">
    <property type="entry name" value="GH13_cat_dom"/>
</dbReference>
<name>A0ABU2X064_9ACTN</name>
<dbReference type="EMBL" id="JAVRFL010000026">
    <property type="protein sequence ID" value="MDT0531527.1"/>
    <property type="molecule type" value="Genomic_DNA"/>
</dbReference>
<keyword evidence="3" id="KW-1185">Reference proteome</keyword>
<feature type="domain" description="Glycosyl hydrolase family 13 catalytic" evidence="1">
    <location>
        <begin position="11"/>
        <end position="652"/>
    </location>
</feature>
<evidence type="ECO:0000313" key="2">
    <source>
        <dbReference type="EMBL" id="MDT0531527.1"/>
    </source>
</evidence>
<gene>
    <name evidence="2" type="primary">treY</name>
    <name evidence="2" type="ORF">RM555_21300</name>
</gene>
<evidence type="ECO:0000259" key="1">
    <source>
        <dbReference type="SMART" id="SM00642"/>
    </source>
</evidence>
<dbReference type="PANTHER" id="PTHR10357">
    <property type="entry name" value="ALPHA-AMYLASE FAMILY MEMBER"/>
    <property type="match status" value="1"/>
</dbReference>
<dbReference type="InterPro" id="IPR017853">
    <property type="entry name" value="GH"/>
</dbReference>
<dbReference type="CDD" id="cd11336">
    <property type="entry name" value="AmyAc_MTSase"/>
    <property type="match status" value="1"/>
</dbReference>
<dbReference type="Gene3D" id="3.30.1590.10">
    <property type="entry name" value="Maltooligosyl trehalose synthase, domain 2"/>
    <property type="match status" value="1"/>
</dbReference>
<dbReference type="Gene3D" id="1.10.150.200">
    <property type="entry name" value="Maltooligosyl trehalose synthase, domain 3"/>
    <property type="match status" value="1"/>
</dbReference>
<dbReference type="Gene3D" id="3.20.20.80">
    <property type="entry name" value="Glycosidases"/>
    <property type="match status" value="1"/>
</dbReference>
<dbReference type="Pfam" id="PF00128">
    <property type="entry name" value="Alpha-amylase"/>
    <property type="match status" value="1"/>
</dbReference>
<dbReference type="GO" id="GO:0047470">
    <property type="term" value="F:(1,4)-alpha-D-glucan 1-alpha-D-glucosylmutase activity"/>
    <property type="evidence" value="ECO:0007669"/>
    <property type="project" value="UniProtKB-EC"/>
</dbReference>
<dbReference type="NCBIfam" id="TIGR02401">
    <property type="entry name" value="trehalose_TreY"/>
    <property type="match status" value="1"/>
</dbReference>
<accession>A0ABU2X064</accession>
<proteinExistence type="predicted"/>
<protein>
    <submittedName>
        <fullName evidence="2">Malto-oligosyltrehalose synthase</fullName>
        <ecNumber evidence="2">5.4.99.15</ecNumber>
    </submittedName>
</protein>
<dbReference type="PANTHER" id="PTHR10357:SF216">
    <property type="entry name" value="MALTOOLIGOSYL TREHALOSE SYNTHASE-RELATED"/>
    <property type="match status" value="1"/>
</dbReference>
<dbReference type="SUPFAM" id="SSF51445">
    <property type="entry name" value="(Trans)glycosidases"/>
    <property type="match status" value="1"/>
</dbReference>
<dbReference type="EC" id="5.4.99.15" evidence="2"/>
<keyword evidence="2" id="KW-0413">Isomerase</keyword>
<dbReference type="Proteomes" id="UP001180973">
    <property type="component" value="Unassembled WGS sequence"/>
</dbReference>
<dbReference type="InterPro" id="IPR013797">
    <property type="entry name" value="Maltooligo_trehalose_synth_4"/>
</dbReference>